<dbReference type="AlphaFoldDB" id="A0A0D0DJD8"/>
<dbReference type="Gene3D" id="3.40.30.10">
    <property type="entry name" value="Glutaredoxin"/>
    <property type="match status" value="1"/>
</dbReference>
<keyword evidence="3" id="KW-1185">Reference proteome</keyword>
<sequence length="249" mass="27095">MPTLRPRRLILLLTLPFLFFAFLYLGSPGRHRTLSVFLSTSAPDEAKLPDEIFGLLHFVTAPEEAGRVLRVAGEPQDDIGNTGDSGWDGGLSSGGAMVVPAKPVEMAWYALGSIAKTQERGRGTGQGRSTGGGWEDRINRLTEQHPLVVFSKSYCPYSKRAKKLLENYKLSPAPTIIEVDLRADSSHIKTLLTRLTDRSTFPNVILHGRSLGGSDELVRMHEEGQLGDVLESGGLKVKWTGDGGEGILN</sequence>
<dbReference type="PANTHER" id="PTHR45694:SF5">
    <property type="entry name" value="GLUTAREDOXIN 2"/>
    <property type="match status" value="1"/>
</dbReference>
<accession>A0A0D0DJD8</accession>
<evidence type="ECO:0000259" key="1">
    <source>
        <dbReference type="Pfam" id="PF00462"/>
    </source>
</evidence>
<dbReference type="InParanoid" id="A0A0D0DJD8"/>
<evidence type="ECO:0000313" key="3">
    <source>
        <dbReference type="Proteomes" id="UP000054538"/>
    </source>
</evidence>
<feature type="domain" description="Glutaredoxin" evidence="1">
    <location>
        <begin position="148"/>
        <end position="209"/>
    </location>
</feature>
<organism evidence="2 3">
    <name type="scientific">Paxillus rubicundulus Ve08.2h10</name>
    <dbReference type="NCBI Taxonomy" id="930991"/>
    <lineage>
        <taxon>Eukaryota</taxon>
        <taxon>Fungi</taxon>
        <taxon>Dikarya</taxon>
        <taxon>Basidiomycota</taxon>
        <taxon>Agaricomycotina</taxon>
        <taxon>Agaricomycetes</taxon>
        <taxon>Agaricomycetidae</taxon>
        <taxon>Boletales</taxon>
        <taxon>Paxilineae</taxon>
        <taxon>Paxillaceae</taxon>
        <taxon>Paxillus</taxon>
    </lineage>
</organism>
<dbReference type="CDD" id="cd03419">
    <property type="entry name" value="GRX_GRXh_1_2_like"/>
    <property type="match status" value="1"/>
</dbReference>
<proteinExistence type="predicted"/>
<dbReference type="EMBL" id="KN824891">
    <property type="protein sequence ID" value="KIK98487.1"/>
    <property type="molecule type" value="Genomic_DNA"/>
</dbReference>
<protein>
    <recommendedName>
        <fullName evidence="1">Glutaredoxin domain-containing protein</fullName>
    </recommendedName>
</protein>
<reference evidence="2 3" key="1">
    <citation type="submission" date="2014-04" db="EMBL/GenBank/DDBJ databases">
        <authorList>
            <consortium name="DOE Joint Genome Institute"/>
            <person name="Kuo A."/>
            <person name="Kohler A."/>
            <person name="Jargeat P."/>
            <person name="Nagy L.G."/>
            <person name="Floudas D."/>
            <person name="Copeland A."/>
            <person name="Barry K.W."/>
            <person name="Cichocki N."/>
            <person name="Veneault-Fourrey C."/>
            <person name="LaButti K."/>
            <person name="Lindquist E.A."/>
            <person name="Lipzen A."/>
            <person name="Lundell T."/>
            <person name="Morin E."/>
            <person name="Murat C."/>
            <person name="Sun H."/>
            <person name="Tunlid A."/>
            <person name="Henrissat B."/>
            <person name="Grigoriev I.V."/>
            <person name="Hibbett D.S."/>
            <person name="Martin F."/>
            <person name="Nordberg H.P."/>
            <person name="Cantor M.N."/>
            <person name="Hua S.X."/>
        </authorList>
    </citation>
    <scope>NUCLEOTIDE SEQUENCE [LARGE SCALE GENOMIC DNA]</scope>
    <source>
        <strain evidence="2 3">Ve08.2h10</strain>
    </source>
</reference>
<dbReference type="GO" id="GO:0034599">
    <property type="term" value="P:cellular response to oxidative stress"/>
    <property type="evidence" value="ECO:0007669"/>
    <property type="project" value="TreeGrafter"/>
</dbReference>
<dbReference type="GO" id="GO:0015038">
    <property type="term" value="F:glutathione disulfide oxidoreductase activity"/>
    <property type="evidence" value="ECO:0007669"/>
    <property type="project" value="TreeGrafter"/>
</dbReference>
<dbReference type="STRING" id="930991.A0A0D0DJD8"/>
<dbReference type="PRINTS" id="PR00160">
    <property type="entry name" value="GLUTAREDOXIN"/>
</dbReference>
<gene>
    <name evidence="2" type="ORF">PAXRUDRAFT_823847</name>
</gene>
<dbReference type="OrthoDB" id="423313at2759"/>
<evidence type="ECO:0000313" key="2">
    <source>
        <dbReference type="EMBL" id="KIK98487.1"/>
    </source>
</evidence>
<dbReference type="InterPro" id="IPR002109">
    <property type="entry name" value="Glutaredoxin"/>
</dbReference>
<dbReference type="Pfam" id="PF00462">
    <property type="entry name" value="Glutaredoxin"/>
    <property type="match status" value="1"/>
</dbReference>
<dbReference type="GO" id="GO:0000324">
    <property type="term" value="C:fungal-type vacuole"/>
    <property type="evidence" value="ECO:0007669"/>
    <property type="project" value="TreeGrafter"/>
</dbReference>
<dbReference type="PROSITE" id="PS51354">
    <property type="entry name" value="GLUTAREDOXIN_2"/>
    <property type="match status" value="1"/>
</dbReference>
<reference evidence="3" key="2">
    <citation type="submission" date="2015-01" db="EMBL/GenBank/DDBJ databases">
        <title>Evolutionary Origins and Diversification of the Mycorrhizal Mutualists.</title>
        <authorList>
            <consortium name="DOE Joint Genome Institute"/>
            <consortium name="Mycorrhizal Genomics Consortium"/>
            <person name="Kohler A."/>
            <person name="Kuo A."/>
            <person name="Nagy L.G."/>
            <person name="Floudas D."/>
            <person name="Copeland A."/>
            <person name="Barry K.W."/>
            <person name="Cichocki N."/>
            <person name="Veneault-Fourrey C."/>
            <person name="LaButti K."/>
            <person name="Lindquist E.A."/>
            <person name="Lipzen A."/>
            <person name="Lundell T."/>
            <person name="Morin E."/>
            <person name="Murat C."/>
            <person name="Riley R."/>
            <person name="Ohm R."/>
            <person name="Sun H."/>
            <person name="Tunlid A."/>
            <person name="Henrissat B."/>
            <person name="Grigoriev I.V."/>
            <person name="Hibbett D.S."/>
            <person name="Martin F."/>
        </authorList>
    </citation>
    <scope>NUCLEOTIDE SEQUENCE [LARGE SCALE GENOMIC DNA]</scope>
    <source>
        <strain evidence="3">Ve08.2h10</strain>
    </source>
</reference>
<name>A0A0D0DJD8_9AGAM</name>
<dbReference type="GO" id="GO:0005801">
    <property type="term" value="C:cis-Golgi network"/>
    <property type="evidence" value="ECO:0007669"/>
    <property type="project" value="TreeGrafter"/>
</dbReference>
<dbReference type="Proteomes" id="UP000054538">
    <property type="component" value="Unassembled WGS sequence"/>
</dbReference>
<dbReference type="InterPro" id="IPR014025">
    <property type="entry name" value="Glutaredoxin_subgr"/>
</dbReference>
<dbReference type="InterPro" id="IPR036249">
    <property type="entry name" value="Thioredoxin-like_sf"/>
</dbReference>
<dbReference type="PANTHER" id="PTHR45694">
    <property type="entry name" value="GLUTAREDOXIN 2"/>
    <property type="match status" value="1"/>
</dbReference>
<dbReference type="SUPFAM" id="SSF52833">
    <property type="entry name" value="Thioredoxin-like"/>
    <property type="match status" value="1"/>
</dbReference>
<dbReference type="GO" id="GO:0005796">
    <property type="term" value="C:Golgi lumen"/>
    <property type="evidence" value="ECO:0007669"/>
    <property type="project" value="TreeGrafter"/>
</dbReference>
<dbReference type="HOGENOM" id="CLU_026126_0_3_1"/>